<dbReference type="PRINTS" id="PR00069">
    <property type="entry name" value="ALDKETRDTASE"/>
</dbReference>
<dbReference type="AlphaFoldDB" id="A0A518BXD7"/>
<organism evidence="2 3">
    <name type="scientific">Mucisphaera calidilacus</name>
    <dbReference type="NCBI Taxonomy" id="2527982"/>
    <lineage>
        <taxon>Bacteria</taxon>
        <taxon>Pseudomonadati</taxon>
        <taxon>Planctomycetota</taxon>
        <taxon>Phycisphaerae</taxon>
        <taxon>Phycisphaerales</taxon>
        <taxon>Phycisphaeraceae</taxon>
        <taxon>Mucisphaera</taxon>
    </lineage>
</organism>
<proteinExistence type="predicted"/>
<dbReference type="InterPro" id="IPR020471">
    <property type="entry name" value="AKR"/>
</dbReference>
<sequence>MPTRELHGLGWHASLLTLGGVKWDSKLSESEAIELIHRAIDLGVNTIDTAAVYAGGESERRLGKALRDRREGVWVNTKTTKRSYDEAREQIDLSFKQLQTDVIDLMFVHSVEDDDDVSKILDSNGVLRAIESYRDAGQIKHIGVSGHWYKQNMTRVIEAYPFEAILCPVGIFNEAYGYSYLKEVVPVARERGLAVLGMKVMAAGRVAHTADPTPYLRFAIGQDIDTAVIGCESIEQLEFNVATVKSRPEPMSDAEAEGYFEEARRVTEHFDSGEFSWVSHYR</sequence>
<dbReference type="PANTHER" id="PTHR43312:SF1">
    <property type="entry name" value="NADP-DEPENDENT OXIDOREDUCTASE DOMAIN-CONTAINING PROTEIN"/>
    <property type="match status" value="1"/>
</dbReference>
<feature type="domain" description="NADP-dependent oxidoreductase" evidence="1">
    <location>
        <begin position="16"/>
        <end position="208"/>
    </location>
</feature>
<dbReference type="SUPFAM" id="SSF51430">
    <property type="entry name" value="NAD(P)-linked oxidoreductase"/>
    <property type="match status" value="1"/>
</dbReference>
<dbReference type="Proteomes" id="UP000320386">
    <property type="component" value="Chromosome"/>
</dbReference>
<dbReference type="PANTHER" id="PTHR43312">
    <property type="entry name" value="D-THREO-ALDOSE 1-DEHYDROGENASE"/>
    <property type="match status" value="1"/>
</dbReference>
<reference evidence="2 3" key="1">
    <citation type="submission" date="2019-02" db="EMBL/GenBank/DDBJ databases">
        <title>Deep-cultivation of Planctomycetes and their phenomic and genomic characterization uncovers novel biology.</title>
        <authorList>
            <person name="Wiegand S."/>
            <person name="Jogler M."/>
            <person name="Boedeker C."/>
            <person name="Pinto D."/>
            <person name="Vollmers J."/>
            <person name="Rivas-Marin E."/>
            <person name="Kohn T."/>
            <person name="Peeters S.H."/>
            <person name="Heuer A."/>
            <person name="Rast P."/>
            <person name="Oberbeckmann S."/>
            <person name="Bunk B."/>
            <person name="Jeske O."/>
            <person name="Meyerdierks A."/>
            <person name="Storesund J.E."/>
            <person name="Kallscheuer N."/>
            <person name="Luecker S."/>
            <person name="Lage O.M."/>
            <person name="Pohl T."/>
            <person name="Merkel B.J."/>
            <person name="Hornburger P."/>
            <person name="Mueller R.-W."/>
            <person name="Bruemmer F."/>
            <person name="Labrenz M."/>
            <person name="Spormann A.M."/>
            <person name="Op den Camp H."/>
            <person name="Overmann J."/>
            <person name="Amann R."/>
            <person name="Jetten M.S.M."/>
            <person name="Mascher T."/>
            <person name="Medema M.H."/>
            <person name="Devos D.P."/>
            <person name="Kaster A.-K."/>
            <person name="Ovreas L."/>
            <person name="Rohde M."/>
            <person name="Galperin M.Y."/>
            <person name="Jogler C."/>
        </authorList>
    </citation>
    <scope>NUCLEOTIDE SEQUENCE [LARGE SCALE GENOMIC DNA]</scope>
    <source>
        <strain evidence="2 3">Pan265</strain>
    </source>
</reference>
<evidence type="ECO:0000313" key="2">
    <source>
        <dbReference type="EMBL" id="QDU71650.1"/>
    </source>
</evidence>
<evidence type="ECO:0000259" key="1">
    <source>
        <dbReference type="Pfam" id="PF00248"/>
    </source>
</evidence>
<dbReference type="GO" id="GO:0016491">
    <property type="term" value="F:oxidoreductase activity"/>
    <property type="evidence" value="ECO:0007669"/>
    <property type="project" value="UniProtKB-KW"/>
</dbReference>
<protein>
    <submittedName>
        <fullName evidence="2">General stress protein 69</fullName>
        <ecNumber evidence="2">1.1.1.-</ecNumber>
    </submittedName>
</protein>
<dbReference type="InterPro" id="IPR053135">
    <property type="entry name" value="AKR2_Oxidoreductase"/>
</dbReference>
<gene>
    <name evidence="2" type="primary">yhdN_3</name>
    <name evidence="2" type="ORF">Pan265_15020</name>
</gene>
<dbReference type="Pfam" id="PF00248">
    <property type="entry name" value="Aldo_ket_red"/>
    <property type="match status" value="1"/>
</dbReference>
<dbReference type="InterPro" id="IPR023210">
    <property type="entry name" value="NADP_OxRdtase_dom"/>
</dbReference>
<evidence type="ECO:0000313" key="3">
    <source>
        <dbReference type="Proteomes" id="UP000320386"/>
    </source>
</evidence>
<dbReference type="Gene3D" id="3.20.20.100">
    <property type="entry name" value="NADP-dependent oxidoreductase domain"/>
    <property type="match status" value="1"/>
</dbReference>
<dbReference type="InterPro" id="IPR036812">
    <property type="entry name" value="NAD(P)_OxRdtase_dom_sf"/>
</dbReference>
<accession>A0A518BXD7</accession>
<keyword evidence="2" id="KW-0560">Oxidoreductase</keyword>
<dbReference type="KEGG" id="mcad:Pan265_15020"/>
<dbReference type="EC" id="1.1.1.-" evidence="2"/>
<dbReference type="CDD" id="cd19100">
    <property type="entry name" value="AKR_unchar"/>
    <property type="match status" value="1"/>
</dbReference>
<dbReference type="EMBL" id="CP036280">
    <property type="protein sequence ID" value="QDU71650.1"/>
    <property type="molecule type" value="Genomic_DNA"/>
</dbReference>
<keyword evidence="3" id="KW-1185">Reference proteome</keyword>
<name>A0A518BXD7_9BACT</name>